<evidence type="ECO:0000313" key="2">
    <source>
        <dbReference type="Proteomes" id="UP001233999"/>
    </source>
</evidence>
<feature type="non-terminal residue" evidence="1">
    <location>
        <position position="1"/>
    </location>
</feature>
<protein>
    <submittedName>
        <fullName evidence="1">Uncharacterized protein</fullName>
    </submittedName>
</protein>
<comment type="caution">
    <text evidence="1">The sequence shown here is derived from an EMBL/GenBank/DDBJ whole genome shotgun (WGS) entry which is preliminary data.</text>
</comment>
<dbReference type="EMBL" id="JASPKZ010001594">
    <property type="protein sequence ID" value="KAJ9597656.1"/>
    <property type="molecule type" value="Genomic_DNA"/>
</dbReference>
<dbReference type="Proteomes" id="UP001233999">
    <property type="component" value="Unassembled WGS sequence"/>
</dbReference>
<name>A0AAD8EPH6_DIPPU</name>
<keyword evidence="2" id="KW-1185">Reference proteome</keyword>
<proteinExistence type="predicted"/>
<sequence>LSENYNQKNRTLRRGVKLKRKIKSLMNSMTARCRNETLMSAILETLRVESL</sequence>
<gene>
    <name evidence="1" type="ORF">L9F63_011490</name>
</gene>
<reference evidence="1" key="1">
    <citation type="journal article" date="2023" name="IScience">
        <title>Live-bearing cockroach genome reveals convergent evolutionary mechanisms linked to viviparity in insects and beyond.</title>
        <authorList>
            <person name="Fouks B."/>
            <person name="Harrison M.C."/>
            <person name="Mikhailova A.A."/>
            <person name="Marchal E."/>
            <person name="English S."/>
            <person name="Carruthers M."/>
            <person name="Jennings E.C."/>
            <person name="Chiamaka E.L."/>
            <person name="Frigard R.A."/>
            <person name="Pippel M."/>
            <person name="Attardo G.M."/>
            <person name="Benoit J.B."/>
            <person name="Bornberg-Bauer E."/>
            <person name="Tobe S.S."/>
        </authorList>
    </citation>
    <scope>NUCLEOTIDE SEQUENCE</scope>
    <source>
        <strain evidence="1">Stay&amp;Tobe</strain>
    </source>
</reference>
<evidence type="ECO:0000313" key="1">
    <source>
        <dbReference type="EMBL" id="KAJ9597656.1"/>
    </source>
</evidence>
<dbReference type="AlphaFoldDB" id="A0AAD8EPH6"/>
<organism evidence="1 2">
    <name type="scientific">Diploptera punctata</name>
    <name type="common">Pacific beetle cockroach</name>
    <dbReference type="NCBI Taxonomy" id="6984"/>
    <lineage>
        <taxon>Eukaryota</taxon>
        <taxon>Metazoa</taxon>
        <taxon>Ecdysozoa</taxon>
        <taxon>Arthropoda</taxon>
        <taxon>Hexapoda</taxon>
        <taxon>Insecta</taxon>
        <taxon>Pterygota</taxon>
        <taxon>Neoptera</taxon>
        <taxon>Polyneoptera</taxon>
        <taxon>Dictyoptera</taxon>
        <taxon>Blattodea</taxon>
        <taxon>Blaberoidea</taxon>
        <taxon>Blaberidae</taxon>
        <taxon>Diplopterinae</taxon>
        <taxon>Diploptera</taxon>
    </lineage>
</organism>
<reference evidence="1" key="2">
    <citation type="submission" date="2023-05" db="EMBL/GenBank/DDBJ databases">
        <authorList>
            <person name="Fouks B."/>
        </authorList>
    </citation>
    <scope>NUCLEOTIDE SEQUENCE</scope>
    <source>
        <strain evidence="1">Stay&amp;Tobe</strain>
        <tissue evidence="1">Testes</tissue>
    </source>
</reference>
<feature type="non-terminal residue" evidence="1">
    <location>
        <position position="51"/>
    </location>
</feature>
<accession>A0AAD8EPH6</accession>